<proteinExistence type="predicted"/>
<accession>S4XN47</accession>
<dbReference type="EMBL" id="CP003969">
    <property type="protein sequence ID" value="AGP33954.1"/>
    <property type="molecule type" value="Genomic_DNA"/>
</dbReference>
<feature type="domain" description="Pyrroline-5-carboxylate reductase catalytic N-terminal" evidence="2">
    <location>
        <begin position="10"/>
        <end position="97"/>
    </location>
</feature>
<dbReference type="InterPro" id="IPR028939">
    <property type="entry name" value="P5C_Rdtase_cat_N"/>
</dbReference>
<reference evidence="3 4" key="1">
    <citation type="journal article" date="2013" name="Sci. Rep.">
        <title>Extraordinary expansion of a Sorangium cellulosum genome from an alkaline milieu.</title>
        <authorList>
            <person name="Han K."/>
            <person name="Li Z.F."/>
            <person name="Peng R."/>
            <person name="Zhu L.P."/>
            <person name="Zhou T."/>
            <person name="Wang L.G."/>
            <person name="Li S.G."/>
            <person name="Zhang X.B."/>
            <person name="Hu W."/>
            <person name="Wu Z.H."/>
            <person name="Qin N."/>
            <person name="Li Y.Z."/>
        </authorList>
    </citation>
    <scope>NUCLEOTIDE SEQUENCE [LARGE SCALE GENOMIC DNA]</scope>
    <source>
        <strain evidence="3 4">So0157-2</strain>
    </source>
</reference>
<dbReference type="Gene3D" id="3.40.50.720">
    <property type="entry name" value="NAD(P)-binding Rossmann-like Domain"/>
    <property type="match status" value="1"/>
</dbReference>
<dbReference type="GO" id="GO:0016491">
    <property type="term" value="F:oxidoreductase activity"/>
    <property type="evidence" value="ECO:0007669"/>
    <property type="project" value="UniProtKB-KW"/>
</dbReference>
<evidence type="ECO:0000313" key="3">
    <source>
        <dbReference type="EMBL" id="AGP33954.1"/>
    </source>
</evidence>
<dbReference type="SUPFAM" id="SSF51735">
    <property type="entry name" value="NAD(P)-binding Rossmann-fold domains"/>
    <property type="match status" value="1"/>
</dbReference>
<dbReference type="eggNOG" id="COG2085">
    <property type="taxonomic scope" value="Bacteria"/>
</dbReference>
<dbReference type="Pfam" id="PF03807">
    <property type="entry name" value="F420_oxidored"/>
    <property type="match status" value="1"/>
</dbReference>
<organism evidence="3 4">
    <name type="scientific">Sorangium cellulosum So0157-2</name>
    <dbReference type="NCBI Taxonomy" id="1254432"/>
    <lineage>
        <taxon>Bacteria</taxon>
        <taxon>Pseudomonadati</taxon>
        <taxon>Myxococcota</taxon>
        <taxon>Polyangia</taxon>
        <taxon>Polyangiales</taxon>
        <taxon>Polyangiaceae</taxon>
        <taxon>Sorangium</taxon>
    </lineage>
</organism>
<protein>
    <recommendedName>
        <fullName evidence="2">Pyrroline-5-carboxylate reductase catalytic N-terminal domain-containing protein</fullName>
    </recommendedName>
</protein>
<dbReference type="PANTHER" id="PTHR14239">
    <property type="entry name" value="DUDULIN-RELATED"/>
    <property type="match status" value="1"/>
</dbReference>
<evidence type="ECO:0000256" key="1">
    <source>
        <dbReference type="ARBA" id="ARBA00023002"/>
    </source>
</evidence>
<dbReference type="AlphaFoldDB" id="S4XN47"/>
<dbReference type="KEGG" id="scu:SCE1572_05265"/>
<dbReference type="InterPro" id="IPR036291">
    <property type="entry name" value="NAD(P)-bd_dom_sf"/>
</dbReference>
<dbReference type="STRING" id="1254432.SCE1572_05265"/>
<evidence type="ECO:0000259" key="2">
    <source>
        <dbReference type="Pfam" id="PF03807"/>
    </source>
</evidence>
<dbReference type="InterPro" id="IPR051267">
    <property type="entry name" value="STEAP_metalloreductase"/>
</dbReference>
<evidence type="ECO:0000313" key="4">
    <source>
        <dbReference type="Proteomes" id="UP000014803"/>
    </source>
</evidence>
<keyword evidence="1" id="KW-0560">Oxidoreductase</keyword>
<sequence>MIMERVSENIGILGSGRVGRALAGKLASAGHAVTVGTRDPARAAASWSGARVAFGDPAEAARRAAIVVNATPGDTSVERLGALRDALKGKIVIDVSNATLRAEDGLPGSLLYPNDSVAERLQAALPETAVVKTLNTMLFTVMADPTSLGVRPTAFLSGNDESAKAVVARLLGDLGWPADWIEDLGDIATARGPEAAASLVPSVLRRRGLAPFAIALAR</sequence>
<dbReference type="Proteomes" id="UP000014803">
    <property type="component" value="Chromosome"/>
</dbReference>
<dbReference type="RefSeq" id="WP_020733046.1">
    <property type="nucleotide sequence ID" value="NC_021658.1"/>
</dbReference>
<dbReference type="PATRIC" id="fig|1254432.3.peg.1176"/>
<gene>
    <name evidence="3" type="ORF">SCE1572_05265</name>
</gene>
<name>S4XN47_SORCE</name>
<dbReference type="HOGENOM" id="CLU_076368_2_0_7"/>